<dbReference type="SUPFAM" id="SSF103473">
    <property type="entry name" value="MFS general substrate transporter"/>
    <property type="match status" value="1"/>
</dbReference>
<sequence>MTDGRKASWRISQAEAVQMDILPGWYATRGRRRLLAATGAFSLGLAWAMAGVVWVAGPDEGARWIVLTLLAVMLVIYLPAVTLMNVATRGVTALTERNLDERQVGERLRATAVAHRLMTRLLAALACLTLVVGLLRGREHMVPGSTLLYLSLAVALTHFVLPLIVSCWRMPDPPPDDEDEDERSSSAGGGAAAGAPGIGA</sequence>
<feature type="transmembrane region" description="Helical" evidence="2">
    <location>
        <begin position="34"/>
        <end position="56"/>
    </location>
</feature>
<dbReference type="OrthoDB" id="3539325at2"/>
<gene>
    <name evidence="3" type="ORF">PS9374_04003</name>
</gene>
<evidence type="ECO:0000256" key="2">
    <source>
        <dbReference type="SAM" id="Phobius"/>
    </source>
</evidence>
<keyword evidence="4" id="KW-1185">Reference proteome</keyword>
<feature type="transmembrane region" description="Helical" evidence="2">
    <location>
        <begin position="147"/>
        <end position="165"/>
    </location>
</feature>
<dbReference type="STRING" id="161355.PS9374_04003"/>
<feature type="transmembrane region" description="Helical" evidence="2">
    <location>
        <begin position="62"/>
        <end position="87"/>
    </location>
</feature>
<accession>A0A171DGE4</accession>
<dbReference type="EMBL" id="BDCX01000009">
    <property type="protein sequence ID" value="GAT68341.1"/>
    <property type="molecule type" value="Genomic_DNA"/>
</dbReference>
<comment type="caution">
    <text evidence="3">The sequence shown here is derived from an EMBL/GenBank/DDBJ whole genome shotgun (WGS) entry which is preliminary data.</text>
</comment>
<evidence type="ECO:0000313" key="3">
    <source>
        <dbReference type="EMBL" id="GAT68341.1"/>
    </source>
</evidence>
<evidence type="ECO:0000256" key="1">
    <source>
        <dbReference type="SAM" id="MobiDB-lite"/>
    </source>
</evidence>
<reference evidence="3 4" key="1">
    <citation type="journal article" date="2016" name="Genome Announc.">
        <title>Draft Genome Sequence of Planomonospora sphaerica JCM9374, a Rare Actinomycete.</title>
        <authorList>
            <person name="Dohra H."/>
            <person name="Suzuki T."/>
            <person name="Inoue Y."/>
            <person name="Kodani S."/>
        </authorList>
    </citation>
    <scope>NUCLEOTIDE SEQUENCE [LARGE SCALE GENOMIC DNA]</scope>
    <source>
        <strain evidence="3 4">JCM 9374</strain>
    </source>
</reference>
<name>A0A171DGE4_9ACTN</name>
<keyword evidence="2" id="KW-1133">Transmembrane helix</keyword>
<proteinExistence type="predicted"/>
<evidence type="ECO:0000313" key="4">
    <source>
        <dbReference type="Proteomes" id="UP000077701"/>
    </source>
</evidence>
<keyword evidence="2" id="KW-0812">Transmembrane</keyword>
<dbReference type="InterPro" id="IPR036259">
    <property type="entry name" value="MFS_trans_sf"/>
</dbReference>
<reference evidence="4" key="2">
    <citation type="submission" date="2016-04" db="EMBL/GenBank/DDBJ databases">
        <title>Planomonospora sphaerica JCM9374 whole genome shotgun sequence.</title>
        <authorList>
            <person name="Suzuki T."/>
            <person name="Dohra H."/>
            <person name="Kodani S."/>
        </authorList>
    </citation>
    <scope>NUCLEOTIDE SEQUENCE [LARGE SCALE GENOMIC DNA]</scope>
    <source>
        <strain evidence="4">JCM 9374</strain>
    </source>
</reference>
<feature type="transmembrane region" description="Helical" evidence="2">
    <location>
        <begin position="117"/>
        <end position="135"/>
    </location>
</feature>
<dbReference type="RefSeq" id="WP_068898776.1">
    <property type="nucleotide sequence ID" value="NZ_BDCX01000009.1"/>
</dbReference>
<organism evidence="3 4">
    <name type="scientific">Planomonospora sphaerica</name>
    <dbReference type="NCBI Taxonomy" id="161355"/>
    <lineage>
        <taxon>Bacteria</taxon>
        <taxon>Bacillati</taxon>
        <taxon>Actinomycetota</taxon>
        <taxon>Actinomycetes</taxon>
        <taxon>Streptosporangiales</taxon>
        <taxon>Streptosporangiaceae</taxon>
        <taxon>Planomonospora</taxon>
    </lineage>
</organism>
<feature type="region of interest" description="Disordered" evidence="1">
    <location>
        <begin position="172"/>
        <end position="200"/>
    </location>
</feature>
<feature type="compositionally biased region" description="Gly residues" evidence="1">
    <location>
        <begin position="187"/>
        <end position="200"/>
    </location>
</feature>
<dbReference type="AlphaFoldDB" id="A0A171DGE4"/>
<dbReference type="Proteomes" id="UP000077701">
    <property type="component" value="Unassembled WGS sequence"/>
</dbReference>
<keyword evidence="2" id="KW-0472">Membrane</keyword>
<protein>
    <submittedName>
        <fullName evidence="3">Uncharacterized protein</fullName>
    </submittedName>
</protein>